<gene>
    <name evidence="2" type="ORF">ABVV53_06715</name>
</gene>
<evidence type="ECO:0000313" key="2">
    <source>
        <dbReference type="EMBL" id="MET1755145.1"/>
    </source>
</evidence>
<protein>
    <submittedName>
        <fullName evidence="2">Glycosyltransferase family 4 protein</fullName>
        <ecNumber evidence="2">2.4.-.-</ecNumber>
    </submittedName>
</protein>
<dbReference type="RefSeq" id="WP_353983623.1">
    <property type="nucleotide sequence ID" value="NZ_JBEWLY010000013.1"/>
</dbReference>
<dbReference type="CDD" id="cd03801">
    <property type="entry name" value="GT4_PimA-like"/>
    <property type="match status" value="1"/>
</dbReference>
<dbReference type="PANTHER" id="PTHR12526">
    <property type="entry name" value="GLYCOSYLTRANSFERASE"/>
    <property type="match status" value="1"/>
</dbReference>
<keyword evidence="2" id="KW-0328">Glycosyltransferase</keyword>
<name>A0ABV2D0C1_9SPHN</name>
<dbReference type="SUPFAM" id="SSF53756">
    <property type="entry name" value="UDP-Glycosyltransferase/glycogen phosphorylase"/>
    <property type="match status" value="1"/>
</dbReference>
<dbReference type="Pfam" id="PF00534">
    <property type="entry name" value="Glycos_transf_1"/>
    <property type="match status" value="1"/>
</dbReference>
<keyword evidence="2" id="KW-0808">Transferase</keyword>
<accession>A0ABV2D0C1</accession>
<dbReference type="EC" id="2.4.-.-" evidence="2"/>
<feature type="domain" description="Glycosyl transferase family 1" evidence="1">
    <location>
        <begin position="200"/>
        <end position="362"/>
    </location>
</feature>
<sequence length="389" mass="42873">MTGAASHEASAETPLRVAVIYHVWPHYREAVMQAMDRSKAIAYDFYGSGEPLEGILHADTAAVDRFIKAPFRRLGNFLWQPQAVKAAGGGHYDALIMLADPNFVSTWVAAVLARWRRTPVLFWGHGWLKPENRLKQRVRRLYFGLSHQFLVYAERGKRLGTAVGFPPERITVVYNSLAVERADAVIALIESGMTNAERPQAFFADPGRPLLICTARLTARCRFDVLLKAAVLLEERGQAVNVLLVGEGPERAELERMAAEHALEVLFFGACHDEELVGPLLYHADLTVSPGKIGLTAMHSLMYGTPAITHGDFDAQMPEVEVIEEGLTGAFFRRDDATSLADAIASWLATAPPRANVRHHARAAIKAKWAPQVQAAIIERAVLEVTGRA</sequence>
<dbReference type="EMBL" id="JBEWLY010000013">
    <property type="protein sequence ID" value="MET1755145.1"/>
    <property type="molecule type" value="Genomic_DNA"/>
</dbReference>
<organism evidence="2 3">
    <name type="scientific">Novosphingobium kalidii</name>
    <dbReference type="NCBI Taxonomy" id="3230299"/>
    <lineage>
        <taxon>Bacteria</taxon>
        <taxon>Pseudomonadati</taxon>
        <taxon>Pseudomonadota</taxon>
        <taxon>Alphaproteobacteria</taxon>
        <taxon>Sphingomonadales</taxon>
        <taxon>Sphingomonadaceae</taxon>
        <taxon>Novosphingobium</taxon>
    </lineage>
</organism>
<dbReference type="Gene3D" id="3.40.50.2000">
    <property type="entry name" value="Glycogen Phosphorylase B"/>
    <property type="match status" value="2"/>
</dbReference>
<evidence type="ECO:0000259" key="1">
    <source>
        <dbReference type="Pfam" id="PF00534"/>
    </source>
</evidence>
<comment type="caution">
    <text evidence="2">The sequence shown here is derived from an EMBL/GenBank/DDBJ whole genome shotgun (WGS) entry which is preliminary data.</text>
</comment>
<dbReference type="GO" id="GO:0016757">
    <property type="term" value="F:glycosyltransferase activity"/>
    <property type="evidence" value="ECO:0007669"/>
    <property type="project" value="UniProtKB-KW"/>
</dbReference>
<dbReference type="InterPro" id="IPR001296">
    <property type="entry name" value="Glyco_trans_1"/>
</dbReference>
<evidence type="ECO:0000313" key="3">
    <source>
        <dbReference type="Proteomes" id="UP001548713"/>
    </source>
</evidence>
<keyword evidence="3" id="KW-1185">Reference proteome</keyword>
<reference evidence="2 3" key="1">
    <citation type="submission" date="2024-07" db="EMBL/GenBank/DDBJ databases">
        <title>Novosphingobium kalidii RD2P27.</title>
        <authorList>
            <person name="Sun J.-Q."/>
        </authorList>
    </citation>
    <scope>NUCLEOTIDE SEQUENCE [LARGE SCALE GENOMIC DNA]</scope>
    <source>
        <strain evidence="2 3">RD2P27</strain>
    </source>
</reference>
<proteinExistence type="predicted"/>
<dbReference type="Proteomes" id="UP001548713">
    <property type="component" value="Unassembled WGS sequence"/>
</dbReference>